<dbReference type="PROSITE" id="PS51257">
    <property type="entry name" value="PROKAR_LIPOPROTEIN"/>
    <property type="match status" value="1"/>
</dbReference>
<feature type="chain" id="PRO_5046661572" evidence="2">
    <location>
        <begin position="21"/>
        <end position="92"/>
    </location>
</feature>
<reference evidence="3 4" key="1">
    <citation type="journal article" date="2018" name="Int. J. Syst. Evol. Microbiol.">
        <title>Flavobacterium chryseum sp. nov. and Flavobacterium psychroterrae sp. nov., novel environmental bacteria isolated from Antarctica.</title>
        <authorList>
            <person name="Kralova S."/>
            <person name="Svec P."/>
            <person name="Busse H.J."/>
            <person name="Stankova E."/>
            <person name="Vaczi P."/>
            <person name="Sedlacek I."/>
        </authorList>
    </citation>
    <scope>NUCLEOTIDE SEQUENCE [LARGE SCALE GENOMIC DNA]</scope>
    <source>
        <strain evidence="3 4">CCM 8827</strain>
    </source>
</reference>
<evidence type="ECO:0000313" key="4">
    <source>
        <dbReference type="Proteomes" id="UP000722625"/>
    </source>
</evidence>
<evidence type="ECO:0000256" key="2">
    <source>
        <dbReference type="SAM" id="SignalP"/>
    </source>
</evidence>
<feature type="compositionally biased region" description="Low complexity" evidence="1">
    <location>
        <begin position="72"/>
        <end position="81"/>
    </location>
</feature>
<name>A0ABS5PB64_9FLAO</name>
<feature type="compositionally biased region" description="Gly residues" evidence="1">
    <location>
        <begin position="54"/>
        <end position="71"/>
    </location>
</feature>
<feature type="signal peptide" evidence="2">
    <location>
        <begin position="1"/>
        <end position="20"/>
    </location>
</feature>
<dbReference type="EMBL" id="JAGYVZ010000009">
    <property type="protein sequence ID" value="MBS7231523.1"/>
    <property type="molecule type" value="Genomic_DNA"/>
</dbReference>
<sequence>MKALKIKLVVALMFAGFAFSCKNDKTVSTDNTDNTDSTEIAVDSVGPNSDTTGVGNGTTGATGEGSTGSGTAGSTQQGNSTVKADSTGTNGR</sequence>
<dbReference type="RefSeq" id="WP_213299177.1">
    <property type="nucleotide sequence ID" value="NZ_JAGYVZ010000009.1"/>
</dbReference>
<protein>
    <submittedName>
        <fullName evidence="3">Uncharacterized protein</fullName>
    </submittedName>
</protein>
<keyword evidence="2" id="KW-0732">Signal</keyword>
<evidence type="ECO:0000256" key="1">
    <source>
        <dbReference type="SAM" id="MobiDB-lite"/>
    </source>
</evidence>
<comment type="caution">
    <text evidence="3">The sequence shown here is derived from an EMBL/GenBank/DDBJ whole genome shotgun (WGS) entry which is preliminary data.</text>
</comment>
<feature type="compositionally biased region" description="Polar residues" evidence="1">
    <location>
        <begin position="82"/>
        <end position="92"/>
    </location>
</feature>
<proteinExistence type="predicted"/>
<dbReference type="Proteomes" id="UP000722625">
    <property type="component" value="Unassembled WGS sequence"/>
</dbReference>
<evidence type="ECO:0000313" key="3">
    <source>
        <dbReference type="EMBL" id="MBS7231523.1"/>
    </source>
</evidence>
<feature type="region of interest" description="Disordered" evidence="1">
    <location>
        <begin position="23"/>
        <end position="92"/>
    </location>
</feature>
<accession>A0ABS5PB64</accession>
<feature type="compositionally biased region" description="Low complexity" evidence="1">
    <location>
        <begin position="28"/>
        <end position="38"/>
    </location>
</feature>
<gene>
    <name evidence="3" type="ORF">KHA90_10865</name>
</gene>
<keyword evidence="4" id="KW-1185">Reference proteome</keyword>
<organism evidence="3 4">
    <name type="scientific">Flavobacterium psychroterrae</name>
    <dbReference type="NCBI Taxonomy" id="2133767"/>
    <lineage>
        <taxon>Bacteria</taxon>
        <taxon>Pseudomonadati</taxon>
        <taxon>Bacteroidota</taxon>
        <taxon>Flavobacteriia</taxon>
        <taxon>Flavobacteriales</taxon>
        <taxon>Flavobacteriaceae</taxon>
        <taxon>Flavobacterium</taxon>
    </lineage>
</organism>